<dbReference type="GO" id="GO:0033389">
    <property type="term" value="P:putrescine biosynthetic process from arginine, via agmatine"/>
    <property type="evidence" value="ECO:0007669"/>
    <property type="project" value="TreeGrafter"/>
</dbReference>
<keyword evidence="2" id="KW-0378">Hydrolase</keyword>
<dbReference type="InterPro" id="IPR023696">
    <property type="entry name" value="Ureohydrolase_dom_sf"/>
</dbReference>
<dbReference type="PROSITE" id="PS51409">
    <property type="entry name" value="ARGINASE_2"/>
    <property type="match status" value="1"/>
</dbReference>
<accession>A0A918XR58</accession>
<comment type="caution">
    <text evidence="4">The sequence shown here is derived from an EMBL/GenBank/DDBJ whole genome shotgun (WGS) entry which is preliminary data.</text>
</comment>
<dbReference type="PRINTS" id="PR00116">
    <property type="entry name" value="ARGINASE"/>
</dbReference>
<dbReference type="SUPFAM" id="SSF52768">
    <property type="entry name" value="Arginase/deacetylase"/>
    <property type="match status" value="1"/>
</dbReference>
<organism evidence="4 5">
    <name type="scientific">Thalassobaculum fulvum</name>
    <dbReference type="NCBI Taxonomy" id="1633335"/>
    <lineage>
        <taxon>Bacteria</taxon>
        <taxon>Pseudomonadati</taxon>
        <taxon>Pseudomonadota</taxon>
        <taxon>Alphaproteobacteria</taxon>
        <taxon>Rhodospirillales</taxon>
        <taxon>Thalassobaculaceae</taxon>
        <taxon>Thalassobaculum</taxon>
    </lineage>
</organism>
<dbReference type="GO" id="GO:0046872">
    <property type="term" value="F:metal ion binding"/>
    <property type="evidence" value="ECO:0007669"/>
    <property type="project" value="UniProtKB-KW"/>
</dbReference>
<dbReference type="GO" id="GO:0008783">
    <property type="term" value="F:agmatinase activity"/>
    <property type="evidence" value="ECO:0007669"/>
    <property type="project" value="TreeGrafter"/>
</dbReference>
<dbReference type="Pfam" id="PF00491">
    <property type="entry name" value="Arginase"/>
    <property type="match status" value="1"/>
</dbReference>
<dbReference type="PIRSF" id="PIRSF036979">
    <property type="entry name" value="Arginase"/>
    <property type="match status" value="1"/>
</dbReference>
<evidence type="ECO:0000256" key="2">
    <source>
        <dbReference type="ARBA" id="ARBA00022801"/>
    </source>
</evidence>
<dbReference type="RefSeq" id="WP_189988177.1">
    <property type="nucleotide sequence ID" value="NZ_BMZS01000003.1"/>
</dbReference>
<proteinExistence type="inferred from homology"/>
<protein>
    <submittedName>
        <fullName evidence="4">Arginase</fullName>
    </submittedName>
</protein>
<comment type="similarity">
    <text evidence="3">Belongs to the arginase family.</text>
</comment>
<evidence type="ECO:0000256" key="1">
    <source>
        <dbReference type="ARBA" id="ARBA00022723"/>
    </source>
</evidence>
<evidence type="ECO:0000313" key="4">
    <source>
        <dbReference type="EMBL" id="GHD45423.1"/>
    </source>
</evidence>
<dbReference type="Proteomes" id="UP000630353">
    <property type="component" value="Unassembled WGS sequence"/>
</dbReference>
<dbReference type="Gene3D" id="3.40.800.10">
    <property type="entry name" value="Ureohydrolase domain"/>
    <property type="match status" value="1"/>
</dbReference>
<keyword evidence="1" id="KW-0479">Metal-binding</keyword>
<sequence>MTPAATGLFRPVGSYLGVPQTLDPAAAGARAAIVGLPFDSGRHPKRVGARLGPAAIRMMSTDMVRHYRPGAAADFDPIRGLRLVDLGDVAVTSGVIEESVERMEAALSAVVAAGAMPIGLGGDGVVSVPMMQALGRAHPGLAVLHFDSHTDAYPEGGNAIDLNPATTFSFAAEKGYVDPSVSVHFGLRGTAYVPGVFDYTRGLGYHVMPIEDLEDQGPVAILERFRAIIGDRPVFVCFDMDVFDPSVAPGVFTPAWGGLSAREGLRLIRGLEGLNIVGFDVNTTTPTYDVQGMTAWLAATVVLEFCYLAATALGLAPVSASRTDY</sequence>
<dbReference type="PANTHER" id="PTHR11358">
    <property type="entry name" value="ARGINASE/AGMATINASE"/>
    <property type="match status" value="1"/>
</dbReference>
<dbReference type="EMBL" id="BMZS01000003">
    <property type="protein sequence ID" value="GHD45423.1"/>
    <property type="molecule type" value="Genomic_DNA"/>
</dbReference>
<keyword evidence="5" id="KW-1185">Reference proteome</keyword>
<gene>
    <name evidence="4" type="ORF">GCM10017083_13350</name>
</gene>
<dbReference type="AlphaFoldDB" id="A0A918XR58"/>
<reference evidence="4" key="1">
    <citation type="journal article" date="2014" name="Int. J. Syst. Evol. Microbiol.">
        <title>Complete genome sequence of Corynebacterium casei LMG S-19264T (=DSM 44701T), isolated from a smear-ripened cheese.</title>
        <authorList>
            <consortium name="US DOE Joint Genome Institute (JGI-PGF)"/>
            <person name="Walter F."/>
            <person name="Albersmeier A."/>
            <person name="Kalinowski J."/>
            <person name="Ruckert C."/>
        </authorList>
    </citation>
    <scope>NUCLEOTIDE SEQUENCE</scope>
    <source>
        <strain evidence="4">KCTC 42651</strain>
    </source>
</reference>
<evidence type="ECO:0000256" key="3">
    <source>
        <dbReference type="PROSITE-ProRule" id="PRU00742"/>
    </source>
</evidence>
<dbReference type="InterPro" id="IPR006035">
    <property type="entry name" value="Ureohydrolase"/>
</dbReference>
<evidence type="ECO:0000313" key="5">
    <source>
        <dbReference type="Proteomes" id="UP000630353"/>
    </source>
</evidence>
<name>A0A918XR58_9PROT</name>
<reference evidence="4" key="2">
    <citation type="submission" date="2020-09" db="EMBL/GenBank/DDBJ databases">
        <authorList>
            <person name="Sun Q."/>
            <person name="Kim S."/>
        </authorList>
    </citation>
    <scope>NUCLEOTIDE SEQUENCE</scope>
    <source>
        <strain evidence="4">KCTC 42651</strain>
    </source>
</reference>
<dbReference type="PANTHER" id="PTHR11358:SF26">
    <property type="entry name" value="GUANIDINO ACID HYDROLASE, MITOCHONDRIAL"/>
    <property type="match status" value="1"/>
</dbReference>